<dbReference type="SUPFAM" id="SSF89392">
    <property type="entry name" value="Prokaryotic lipoproteins and lipoprotein localization factors"/>
    <property type="match status" value="1"/>
</dbReference>
<dbReference type="RefSeq" id="WP_120149611.1">
    <property type="nucleotide sequence ID" value="NZ_QZVT01000007.1"/>
</dbReference>
<keyword evidence="1" id="KW-0732">Signal</keyword>
<dbReference type="Proteomes" id="UP000272560">
    <property type="component" value="Unassembled WGS sequence"/>
</dbReference>
<dbReference type="Gene3D" id="2.50.20.10">
    <property type="entry name" value="Lipoprotein localisation LolA/LolB/LppX"/>
    <property type="match status" value="1"/>
</dbReference>
<dbReference type="AlphaFoldDB" id="A0A3A5M8P9"/>
<evidence type="ECO:0008006" key="4">
    <source>
        <dbReference type="Google" id="ProtNLM"/>
    </source>
</evidence>
<feature type="chain" id="PRO_5038642938" description="Outer membrane lipoprotein-sorting protein" evidence="1">
    <location>
        <begin position="29"/>
        <end position="401"/>
    </location>
</feature>
<dbReference type="PANTHER" id="PTHR37507">
    <property type="entry name" value="SPORULATION PROTEIN YDCC"/>
    <property type="match status" value="1"/>
</dbReference>
<keyword evidence="3" id="KW-1185">Reference proteome</keyword>
<organism evidence="2 3">
    <name type="scientific">Arthrobacter cheniae</name>
    <dbReference type="NCBI Taxonomy" id="1258888"/>
    <lineage>
        <taxon>Bacteria</taxon>
        <taxon>Bacillati</taxon>
        <taxon>Actinomycetota</taxon>
        <taxon>Actinomycetes</taxon>
        <taxon>Micrococcales</taxon>
        <taxon>Micrococcaceae</taxon>
        <taxon>Arthrobacter</taxon>
    </lineage>
</organism>
<proteinExistence type="predicted"/>
<evidence type="ECO:0000256" key="1">
    <source>
        <dbReference type="SAM" id="SignalP"/>
    </source>
</evidence>
<dbReference type="InterPro" id="IPR029046">
    <property type="entry name" value="LolA/LolB/LppX"/>
</dbReference>
<feature type="signal peptide" evidence="1">
    <location>
        <begin position="1"/>
        <end position="28"/>
    </location>
</feature>
<dbReference type="EMBL" id="QZVT01000007">
    <property type="protein sequence ID" value="RJT77997.1"/>
    <property type="molecule type" value="Genomic_DNA"/>
</dbReference>
<dbReference type="InterPro" id="IPR052944">
    <property type="entry name" value="Sporulation_related"/>
</dbReference>
<accession>A0A3A5M8P9</accession>
<gene>
    <name evidence="2" type="ORF">D6T63_13660</name>
</gene>
<evidence type="ECO:0000313" key="2">
    <source>
        <dbReference type="EMBL" id="RJT77997.1"/>
    </source>
</evidence>
<name>A0A3A5M8P9_9MICC</name>
<dbReference type="OrthoDB" id="4822274at2"/>
<protein>
    <recommendedName>
        <fullName evidence="4">Outer membrane lipoprotein-sorting protein</fullName>
    </recommendedName>
</protein>
<sequence>MNKNWRWLPAGIVPVVIVAAAVSGSAVAEAQPQLPAKTAQELLEFVATGADDAYSGTVEQSSNLGLPDMAGVATPPGGTSSSDPTSAALELLTGEHTAQIYVDGTDRARVQVLDQLAERDVVINENDAWYYDSRSNEATHAVLPDKDATRAQLEAKLQQKAAEYPELQNVPRTPAELAQTFLATIDPSTEVTVDGTSRVAGRSAYQLLLTPEDSATLIGSIAVSVDSETGVPLSVSIEAKGQEEAAFTAGFSAVDFTTPDPAIFQFTPPADATVTEAPTADEARAKLEATPEAMPAEAPEKPDIIGEGWSTIVELPAGSAAGLGLNLGSGEAAGMGEIMEIKPGMDPEDVAGAGALLEQALTEVDGGRALQTSLVSVLVTDDGRILAGAVGVDQLVAASQQ</sequence>
<reference evidence="2 3" key="1">
    <citation type="submission" date="2018-09" db="EMBL/GenBank/DDBJ databases">
        <title>Novel species of Arthrobacter.</title>
        <authorList>
            <person name="Liu Q."/>
            <person name="Xin Y.-H."/>
        </authorList>
    </citation>
    <scope>NUCLEOTIDE SEQUENCE [LARGE SCALE GENOMIC DNA]</scope>
    <source>
        <strain evidence="2 3">Hz2</strain>
    </source>
</reference>
<comment type="caution">
    <text evidence="2">The sequence shown here is derived from an EMBL/GenBank/DDBJ whole genome shotgun (WGS) entry which is preliminary data.</text>
</comment>
<evidence type="ECO:0000313" key="3">
    <source>
        <dbReference type="Proteomes" id="UP000272560"/>
    </source>
</evidence>
<dbReference type="PANTHER" id="PTHR37507:SF2">
    <property type="entry name" value="SPORULATION PROTEIN YDCC"/>
    <property type="match status" value="1"/>
</dbReference>